<dbReference type="GO" id="GO:0005886">
    <property type="term" value="C:plasma membrane"/>
    <property type="evidence" value="ECO:0007669"/>
    <property type="project" value="TreeGrafter"/>
</dbReference>
<organism evidence="7">
    <name type="scientific">Tetraodon nigroviridis</name>
    <name type="common">Spotted green pufferfish</name>
    <name type="synonym">Chelonodon nigroviridis</name>
    <dbReference type="NCBI Taxonomy" id="99883"/>
    <lineage>
        <taxon>Eukaryota</taxon>
        <taxon>Metazoa</taxon>
        <taxon>Chordata</taxon>
        <taxon>Craniata</taxon>
        <taxon>Vertebrata</taxon>
        <taxon>Euteleostomi</taxon>
        <taxon>Actinopterygii</taxon>
        <taxon>Neopterygii</taxon>
        <taxon>Teleostei</taxon>
        <taxon>Neoteleostei</taxon>
        <taxon>Acanthomorphata</taxon>
        <taxon>Eupercaria</taxon>
        <taxon>Tetraodontiformes</taxon>
        <taxon>Tetradontoidea</taxon>
        <taxon>Tetraodontidae</taxon>
        <taxon>Tetraodon</taxon>
    </lineage>
</organism>
<evidence type="ECO:0000256" key="4">
    <source>
        <dbReference type="ARBA" id="ARBA00023136"/>
    </source>
</evidence>
<evidence type="ECO:0000259" key="6">
    <source>
        <dbReference type="PROSITE" id="PS50850"/>
    </source>
</evidence>
<feature type="transmembrane region" description="Helical" evidence="5">
    <location>
        <begin position="329"/>
        <end position="352"/>
    </location>
</feature>
<evidence type="ECO:0000313" key="7">
    <source>
        <dbReference type="EMBL" id="CAF99313.1"/>
    </source>
</evidence>
<feature type="transmembrane region" description="Helical" evidence="5">
    <location>
        <begin position="459"/>
        <end position="479"/>
    </location>
</feature>
<keyword evidence="2 5" id="KW-0812">Transmembrane</keyword>
<comment type="caution">
    <text evidence="7">The sequence shown here is derived from an EMBL/GenBank/DDBJ whole genome shotgun (WGS) entry which is preliminary data.</text>
</comment>
<dbReference type="Pfam" id="PF00083">
    <property type="entry name" value="Sugar_tr"/>
    <property type="match status" value="3"/>
</dbReference>
<proteinExistence type="predicted"/>
<dbReference type="OrthoDB" id="4540492at2759"/>
<dbReference type="InterPro" id="IPR036259">
    <property type="entry name" value="MFS_trans_sf"/>
</dbReference>
<dbReference type="InterPro" id="IPR020846">
    <property type="entry name" value="MFS_dom"/>
</dbReference>
<feature type="domain" description="Major facilitator superfamily (MFS) profile" evidence="6">
    <location>
        <begin position="11"/>
        <end position="519"/>
    </location>
</feature>
<dbReference type="PANTHER" id="PTHR23503">
    <property type="entry name" value="SOLUTE CARRIER FAMILY 2"/>
    <property type="match status" value="1"/>
</dbReference>
<evidence type="ECO:0000256" key="2">
    <source>
        <dbReference type="ARBA" id="ARBA00022692"/>
    </source>
</evidence>
<dbReference type="KEGG" id="tng:GSTEN00017337G001"/>
<sequence>QLDYPVVVAAIFVSGIGGTFQYGFSISVMTSPSAFINQLVNQTCVHRYGVHLPEGQLSLIWSFMVSIFCVGGLLGSLVASPLLSRFGRKRCLLGNNCVTVAGAVLMLLSTTAQSFEMIMAARFIYGVSAGEALETAPELVEFGGFSSLVPSWMGLCPPGPPQRINLHLCLQSIRFSTYRSPVDSRGSSFMPSGVGLSVHSIYLLECAPKRLRGMVGVTVATFASFGKFLAQLLGISEFLGTRERWPWLLGFNGFAALLQLSTLPFLPESPRFLLLDRGDQQACERALRKLWGDRDHSREVEEMLEEKAAQQGIRSHSVLELMRNRSLRWQLLTVLVSYLALQLCGINAVSLVKQRKQRLCKQLRLENLIKTPDKESPPSGRPPRNQRAPAKFLIIEKTGKKVLLLRGYTGMSAVLILLTITLYFQFKSAAYIIACTINWICLFVVGMVFPIIVEHLQAFCFLIFLFFCISCGLFIKFNVPEIKNLTALQIAAEFQKMHAKGNESKTTEVNKFPTQETKL</sequence>
<evidence type="ECO:0000256" key="1">
    <source>
        <dbReference type="ARBA" id="ARBA00004141"/>
    </source>
</evidence>
<accession>Q4SJ69</accession>
<reference evidence="7" key="1">
    <citation type="journal article" date="2004" name="Nature">
        <title>Genome duplication in the teleost fish Tetraodon nigroviridis reveals the early vertebrate proto-karyotype.</title>
        <authorList>
            <person name="Jaillon O."/>
            <person name="Aury J.-M."/>
            <person name="Brunet F."/>
            <person name="Petit J.-L."/>
            <person name="Stange-Thomann N."/>
            <person name="Mauceli E."/>
            <person name="Bouneau L."/>
            <person name="Fischer C."/>
            <person name="Ozouf-Costaz C."/>
            <person name="Bernot A."/>
            <person name="Nicaud S."/>
            <person name="Jaffe D."/>
            <person name="Fisher S."/>
            <person name="Lutfalla G."/>
            <person name="Dossat C."/>
            <person name="Segurens B."/>
            <person name="Dasilva C."/>
            <person name="Salanoubat M."/>
            <person name="Levy M."/>
            <person name="Boudet N."/>
            <person name="Castellano S."/>
            <person name="Anthouard V."/>
            <person name="Jubin C."/>
            <person name="Castelli V."/>
            <person name="Katinka M."/>
            <person name="Vacherie B."/>
            <person name="Biemont C."/>
            <person name="Skalli Z."/>
            <person name="Cattolico L."/>
            <person name="Poulain J."/>
            <person name="De Berardinis V."/>
            <person name="Cruaud C."/>
            <person name="Duprat S."/>
            <person name="Brottier P."/>
            <person name="Coutanceau J.-P."/>
            <person name="Gouzy J."/>
            <person name="Parra G."/>
            <person name="Lardier G."/>
            <person name="Chapple C."/>
            <person name="McKernan K.J."/>
            <person name="McEwan P."/>
            <person name="Bosak S."/>
            <person name="Kellis M."/>
            <person name="Volff J.-N."/>
            <person name="Guigo R."/>
            <person name="Zody M.C."/>
            <person name="Mesirov J."/>
            <person name="Lindblad-Toh K."/>
            <person name="Birren B."/>
            <person name="Nusbaum C."/>
            <person name="Kahn D."/>
            <person name="Robinson-Rechavi M."/>
            <person name="Laudet V."/>
            <person name="Schachter V."/>
            <person name="Quetier F."/>
            <person name="Saurin W."/>
            <person name="Scarpelli C."/>
            <person name="Wincker P."/>
            <person name="Lander E.S."/>
            <person name="Weissenbach J."/>
            <person name="Roest Crollius H."/>
        </authorList>
    </citation>
    <scope>NUCLEOTIDE SEQUENCE [LARGE SCALE GENOMIC DNA]</scope>
</reference>
<gene>
    <name evidence="7" type="ORF">GSTENG00017337001</name>
</gene>
<feature type="non-terminal residue" evidence="7">
    <location>
        <position position="1"/>
    </location>
</feature>
<name>Q4SJ69_TETNG</name>
<keyword evidence="3 5" id="KW-1133">Transmembrane helix</keyword>
<dbReference type="PROSITE" id="PS50850">
    <property type="entry name" value="MFS"/>
    <property type="match status" value="1"/>
</dbReference>
<feature type="transmembrane region" description="Helical" evidence="5">
    <location>
        <begin position="403"/>
        <end position="424"/>
    </location>
</feature>
<dbReference type="Gene3D" id="1.20.1250.20">
    <property type="entry name" value="MFS general substrate transporter like domains"/>
    <property type="match status" value="3"/>
</dbReference>
<dbReference type="GO" id="GO:0055056">
    <property type="term" value="F:D-glucose transmembrane transporter activity"/>
    <property type="evidence" value="ECO:0007669"/>
    <property type="project" value="TreeGrafter"/>
</dbReference>
<comment type="subcellular location">
    <subcellularLocation>
        <location evidence="1">Membrane</location>
        <topology evidence="1">Multi-pass membrane protein</topology>
    </subcellularLocation>
</comment>
<feature type="transmembrane region" description="Helical" evidence="5">
    <location>
        <begin position="59"/>
        <end position="79"/>
    </location>
</feature>
<evidence type="ECO:0000256" key="5">
    <source>
        <dbReference type="SAM" id="Phobius"/>
    </source>
</evidence>
<dbReference type="PANTHER" id="PTHR23503:SF54">
    <property type="entry name" value="MAJOR FACILITATOR SUPERFAMILY (MFS) PROFILE DOMAIN-CONTAINING PROTEIN"/>
    <property type="match status" value="1"/>
</dbReference>
<reference evidence="7" key="2">
    <citation type="submission" date="2004-02" db="EMBL/GenBank/DDBJ databases">
        <authorList>
            <consortium name="Genoscope"/>
            <consortium name="Whitehead Institute Centre for Genome Research"/>
        </authorList>
    </citation>
    <scope>NUCLEOTIDE SEQUENCE</scope>
</reference>
<keyword evidence="4 5" id="KW-0472">Membrane</keyword>
<evidence type="ECO:0000256" key="3">
    <source>
        <dbReference type="ARBA" id="ARBA00022989"/>
    </source>
</evidence>
<dbReference type="SUPFAM" id="SSF103473">
    <property type="entry name" value="MFS general substrate transporter"/>
    <property type="match status" value="2"/>
</dbReference>
<dbReference type="GO" id="GO:0070837">
    <property type="term" value="P:dehydroascorbic acid transport"/>
    <property type="evidence" value="ECO:0007669"/>
    <property type="project" value="TreeGrafter"/>
</dbReference>
<dbReference type="GO" id="GO:0046323">
    <property type="term" value="P:D-glucose import"/>
    <property type="evidence" value="ECO:0007669"/>
    <property type="project" value="TreeGrafter"/>
</dbReference>
<feature type="transmembrane region" description="Helical" evidence="5">
    <location>
        <begin position="91"/>
        <end position="109"/>
    </location>
</feature>
<dbReference type="EMBL" id="CAAE01014575">
    <property type="protein sequence ID" value="CAF99313.1"/>
    <property type="molecule type" value="Genomic_DNA"/>
</dbReference>
<feature type="transmembrane region" description="Helical" evidence="5">
    <location>
        <begin position="430"/>
        <end position="452"/>
    </location>
</feature>
<dbReference type="InterPro" id="IPR005828">
    <property type="entry name" value="MFS_sugar_transport-like"/>
</dbReference>
<dbReference type="AlphaFoldDB" id="Q4SJ69"/>
<protein>
    <submittedName>
        <fullName evidence="7">(spotted green pufferfish) hypothetical protein</fullName>
    </submittedName>
</protein>
<dbReference type="InterPro" id="IPR045263">
    <property type="entry name" value="GLUT"/>
</dbReference>